<dbReference type="SUPFAM" id="SSF56784">
    <property type="entry name" value="HAD-like"/>
    <property type="match status" value="1"/>
</dbReference>
<reference evidence="1" key="1">
    <citation type="submission" date="2020-02" db="EMBL/GenBank/DDBJ databases">
        <authorList>
            <person name="Meier V. D."/>
        </authorList>
    </citation>
    <scope>NUCLEOTIDE SEQUENCE</scope>
    <source>
        <strain evidence="1">AVDCRST_MAG85</strain>
    </source>
</reference>
<name>A0A6J4TI37_9ACTN</name>
<dbReference type="AlphaFoldDB" id="A0A6J4TI37"/>
<evidence type="ECO:0008006" key="2">
    <source>
        <dbReference type="Google" id="ProtNLM"/>
    </source>
</evidence>
<proteinExistence type="predicted"/>
<dbReference type="EMBL" id="CADCVT010000344">
    <property type="protein sequence ID" value="CAA9524446.1"/>
    <property type="molecule type" value="Genomic_DNA"/>
</dbReference>
<accession>A0A6J4TI37</accession>
<sequence length="99" mass="10464">MATISFDLNGTLLDPGEQTDVLQNAVRLAMAHTLAGDFRPFAELLEAAGGEVPDELPPFPDVVTGLDRLAAAGHRLSVPLTPTVTADVVVDRLDDLELS</sequence>
<evidence type="ECO:0000313" key="1">
    <source>
        <dbReference type="EMBL" id="CAA9524446.1"/>
    </source>
</evidence>
<organism evidence="1">
    <name type="scientific">uncultured Solirubrobacteraceae bacterium</name>
    <dbReference type="NCBI Taxonomy" id="1162706"/>
    <lineage>
        <taxon>Bacteria</taxon>
        <taxon>Bacillati</taxon>
        <taxon>Actinomycetota</taxon>
        <taxon>Thermoleophilia</taxon>
        <taxon>Solirubrobacterales</taxon>
        <taxon>Solirubrobacteraceae</taxon>
        <taxon>environmental samples</taxon>
    </lineage>
</organism>
<gene>
    <name evidence="1" type="ORF">AVDCRST_MAG85-3106</name>
</gene>
<protein>
    <recommendedName>
        <fullName evidence="2">Haloacid dehalogenase</fullName>
    </recommendedName>
</protein>
<dbReference type="InterPro" id="IPR036412">
    <property type="entry name" value="HAD-like_sf"/>
</dbReference>